<accession>A0A835KIV9</accession>
<keyword evidence="2" id="KW-0159">Chromosome partition</keyword>
<name>A0A835KIV9_9POAL</name>
<dbReference type="GO" id="GO:0045144">
    <property type="term" value="P:meiotic sister chromatid segregation"/>
    <property type="evidence" value="ECO:0007669"/>
    <property type="project" value="InterPro"/>
</dbReference>
<evidence type="ECO:0000259" key="4">
    <source>
        <dbReference type="Pfam" id="PF07557"/>
    </source>
</evidence>
<evidence type="ECO:0000256" key="1">
    <source>
        <dbReference type="ARBA" id="ARBA00010845"/>
    </source>
</evidence>
<evidence type="ECO:0000313" key="6">
    <source>
        <dbReference type="Proteomes" id="UP000636709"/>
    </source>
</evidence>
<feature type="compositionally biased region" description="Polar residues" evidence="3">
    <location>
        <begin position="409"/>
        <end position="418"/>
    </location>
</feature>
<organism evidence="5 6">
    <name type="scientific">Digitaria exilis</name>
    <dbReference type="NCBI Taxonomy" id="1010633"/>
    <lineage>
        <taxon>Eukaryota</taxon>
        <taxon>Viridiplantae</taxon>
        <taxon>Streptophyta</taxon>
        <taxon>Embryophyta</taxon>
        <taxon>Tracheophyta</taxon>
        <taxon>Spermatophyta</taxon>
        <taxon>Magnoliopsida</taxon>
        <taxon>Liliopsida</taxon>
        <taxon>Poales</taxon>
        <taxon>Poaceae</taxon>
        <taxon>PACMAD clade</taxon>
        <taxon>Panicoideae</taxon>
        <taxon>Panicodae</taxon>
        <taxon>Paniceae</taxon>
        <taxon>Anthephorinae</taxon>
        <taxon>Digitaria</taxon>
    </lineage>
</organism>
<feature type="region of interest" description="Disordered" evidence="3">
    <location>
        <begin position="1"/>
        <end position="44"/>
    </location>
</feature>
<comment type="caution">
    <text evidence="5">The sequence shown here is derived from an EMBL/GenBank/DDBJ whole genome shotgun (WGS) entry which is preliminary data.</text>
</comment>
<dbReference type="InterPro" id="IPR044693">
    <property type="entry name" value="SGO_plant"/>
</dbReference>
<dbReference type="GO" id="GO:0034090">
    <property type="term" value="P:maintenance of meiotic sister chromatid cohesion"/>
    <property type="evidence" value="ECO:0007669"/>
    <property type="project" value="InterPro"/>
</dbReference>
<dbReference type="Proteomes" id="UP000636709">
    <property type="component" value="Unassembled WGS sequence"/>
</dbReference>
<protein>
    <recommendedName>
        <fullName evidence="4">Shugoshin C-terminal domain-containing protein</fullName>
    </recommendedName>
</protein>
<dbReference type="GO" id="GO:0005634">
    <property type="term" value="C:nucleus"/>
    <property type="evidence" value="ECO:0007669"/>
    <property type="project" value="InterPro"/>
</dbReference>
<feature type="domain" description="Shugoshin C-terminal" evidence="4">
    <location>
        <begin position="423"/>
        <end position="446"/>
    </location>
</feature>
<sequence>MADRSSGLLRGRGASPRRLRTSLTLGSPTLPDPSALPTSSRKTIDHSRVEIHNLRLTVQILRQQNQQFAQTNSQMNTEISTCKDRIKALQHELSCKVAVLKVKDSEVELKNKTANQRRKELKSQQYRQPLFAKNHRKMQKREVYRKTSHEDTVIPSGPSIRSVEKQRGHTIGNNMATCYQEIQEDSSMVTGVDAHQIDVTTCYPTQKAHVLPVMSSDYEEPRKPERRRSSRLNHVPCEITEVSHKTSHEDTVVPAGPSILSVHKQHGQTIGNDMRKSLQNERSAIVHEVLMSSEEEEIEVNDESQKEANLKETHEACSRVIGDDAHQIDVTACNTTQSHSSAPFMEIIEPSKPPVATGIRRKSRVKDSVTLNSVSSEDTNLDVLHEDFVAPLASSNLNASVEQKKAQKQNDSCSSTKYTEGRRSLRRAAEKVISYKEIPLNVKMRRP</sequence>
<reference evidence="5" key="1">
    <citation type="submission" date="2020-07" db="EMBL/GenBank/DDBJ databases">
        <title>Genome sequence and genetic diversity analysis of an under-domesticated orphan crop, white fonio (Digitaria exilis).</title>
        <authorList>
            <person name="Bennetzen J.L."/>
            <person name="Chen S."/>
            <person name="Ma X."/>
            <person name="Wang X."/>
            <person name="Yssel A.E.J."/>
            <person name="Chaluvadi S.R."/>
            <person name="Johnson M."/>
            <person name="Gangashetty P."/>
            <person name="Hamidou F."/>
            <person name="Sanogo M.D."/>
            <person name="Zwaenepoel A."/>
            <person name="Wallace J."/>
            <person name="Van De Peer Y."/>
            <person name="Van Deynze A."/>
        </authorList>
    </citation>
    <scope>NUCLEOTIDE SEQUENCE</scope>
    <source>
        <tissue evidence="5">Leaves</tissue>
    </source>
</reference>
<dbReference type="Pfam" id="PF07557">
    <property type="entry name" value="Shugoshin_C"/>
    <property type="match status" value="1"/>
</dbReference>
<dbReference type="AlphaFoldDB" id="A0A835KIV9"/>
<evidence type="ECO:0000256" key="2">
    <source>
        <dbReference type="ARBA" id="ARBA00022829"/>
    </source>
</evidence>
<dbReference type="PANTHER" id="PTHR34373:SF16">
    <property type="entry name" value="SHUGOSHIN-1"/>
    <property type="match status" value="1"/>
</dbReference>
<dbReference type="EMBL" id="JACEFO010001605">
    <property type="protein sequence ID" value="KAF8731905.1"/>
    <property type="molecule type" value="Genomic_DNA"/>
</dbReference>
<evidence type="ECO:0000256" key="3">
    <source>
        <dbReference type="SAM" id="MobiDB-lite"/>
    </source>
</evidence>
<proteinExistence type="inferred from homology"/>
<keyword evidence="6" id="KW-1185">Reference proteome</keyword>
<feature type="compositionally biased region" description="Basic and acidic residues" evidence="3">
    <location>
        <begin position="140"/>
        <end position="152"/>
    </location>
</feature>
<dbReference type="InterPro" id="IPR011515">
    <property type="entry name" value="Shugoshin_C"/>
</dbReference>
<feature type="region of interest" description="Disordered" evidence="3">
    <location>
        <begin position="400"/>
        <end position="421"/>
    </location>
</feature>
<dbReference type="PANTHER" id="PTHR34373">
    <property type="entry name" value="SHUGOSHIN 2"/>
    <property type="match status" value="1"/>
</dbReference>
<evidence type="ECO:0000313" key="5">
    <source>
        <dbReference type="EMBL" id="KAF8731905.1"/>
    </source>
</evidence>
<feature type="region of interest" description="Disordered" evidence="3">
    <location>
        <begin position="135"/>
        <end position="160"/>
    </location>
</feature>
<gene>
    <name evidence="5" type="ORF">HU200_015851</name>
</gene>
<comment type="similarity">
    <text evidence="1">Belongs to the shugoshin family.</text>
</comment>
<dbReference type="OrthoDB" id="770508at2759"/>
<dbReference type="GO" id="GO:0000775">
    <property type="term" value="C:chromosome, centromeric region"/>
    <property type="evidence" value="ECO:0007669"/>
    <property type="project" value="InterPro"/>
</dbReference>